<comment type="caution">
    <text evidence="2">The sequence shown here is derived from an EMBL/GenBank/DDBJ whole genome shotgun (WGS) entry which is preliminary data.</text>
</comment>
<evidence type="ECO:0000313" key="3">
    <source>
        <dbReference type="Proteomes" id="UP000324800"/>
    </source>
</evidence>
<evidence type="ECO:0000256" key="1">
    <source>
        <dbReference type="SAM" id="MobiDB-lite"/>
    </source>
</evidence>
<protein>
    <submittedName>
        <fullName evidence="2">Uncharacterized protein</fullName>
    </submittedName>
</protein>
<sequence length="230" mass="26056">MSLPKELNRNTSIQSDIITGTVGRNSRRDSERTSQMVESNHSGSQTFGRLEKDIRYKKQQKQDQIPQATVVTDASPQGWGATLELDSGEVLVAHGAWLSYQIHWTNNKKELQAIHLVIIAFARVCKELQITNLLNRSDNSTGLFDLRKLSATNTLTPTVREICITCQHLNMKIITLQVLGKINIITKALSKLRKSGDYHLHPFHLNQIRMIWNFKPPLDLFASSTTKLLL</sequence>
<evidence type="ECO:0000313" key="2">
    <source>
        <dbReference type="EMBL" id="KAA6403439.1"/>
    </source>
</evidence>
<dbReference type="EMBL" id="SNRW01000100">
    <property type="protein sequence ID" value="KAA6403439.1"/>
    <property type="molecule type" value="Genomic_DNA"/>
</dbReference>
<feature type="region of interest" description="Disordered" evidence="1">
    <location>
        <begin position="20"/>
        <end position="45"/>
    </location>
</feature>
<reference evidence="2 3" key="1">
    <citation type="submission" date="2019-03" db="EMBL/GenBank/DDBJ databases">
        <title>Single cell metagenomics reveals metabolic interactions within the superorganism composed of flagellate Streblomastix strix and complex community of Bacteroidetes bacteria on its surface.</title>
        <authorList>
            <person name="Treitli S.C."/>
            <person name="Kolisko M."/>
            <person name="Husnik F."/>
            <person name="Keeling P."/>
            <person name="Hampl V."/>
        </authorList>
    </citation>
    <scope>NUCLEOTIDE SEQUENCE [LARGE SCALE GENOMIC DNA]</scope>
    <source>
        <strain evidence="2">ST1C</strain>
    </source>
</reference>
<feature type="compositionally biased region" description="Polar residues" evidence="1">
    <location>
        <begin position="33"/>
        <end position="45"/>
    </location>
</feature>
<name>A0A5J4XAA6_9EUKA</name>
<proteinExistence type="predicted"/>
<dbReference type="Proteomes" id="UP000324800">
    <property type="component" value="Unassembled WGS sequence"/>
</dbReference>
<organism evidence="2 3">
    <name type="scientific">Streblomastix strix</name>
    <dbReference type="NCBI Taxonomy" id="222440"/>
    <lineage>
        <taxon>Eukaryota</taxon>
        <taxon>Metamonada</taxon>
        <taxon>Preaxostyla</taxon>
        <taxon>Oxymonadida</taxon>
        <taxon>Streblomastigidae</taxon>
        <taxon>Streblomastix</taxon>
    </lineage>
</organism>
<gene>
    <name evidence="2" type="ORF">EZS28_001031</name>
</gene>
<accession>A0A5J4XAA6</accession>
<dbReference type="AlphaFoldDB" id="A0A5J4XAA6"/>